<reference evidence="2 3" key="1">
    <citation type="submission" date="2016-10" db="EMBL/GenBank/DDBJ databases">
        <authorList>
            <person name="de Groot N.N."/>
        </authorList>
    </citation>
    <scope>NUCLEOTIDE SEQUENCE [LARGE SCALE GENOMIC DNA]</scope>
    <source>
        <strain evidence="2 3">DSM 44778</strain>
    </source>
</reference>
<name>A0A1I3MJ63_9BACL</name>
<evidence type="ECO:0000313" key="3">
    <source>
        <dbReference type="Proteomes" id="UP000199545"/>
    </source>
</evidence>
<organism evidence="2 3">
    <name type="scientific">Thermoflavimicrobium dichotomicum</name>
    <dbReference type="NCBI Taxonomy" id="46223"/>
    <lineage>
        <taxon>Bacteria</taxon>
        <taxon>Bacillati</taxon>
        <taxon>Bacillota</taxon>
        <taxon>Bacilli</taxon>
        <taxon>Bacillales</taxon>
        <taxon>Thermoactinomycetaceae</taxon>
        <taxon>Thermoflavimicrobium</taxon>
    </lineage>
</organism>
<keyword evidence="1" id="KW-0175">Coiled coil</keyword>
<evidence type="ECO:0000313" key="2">
    <source>
        <dbReference type="EMBL" id="SFI97184.1"/>
    </source>
</evidence>
<protein>
    <submittedName>
        <fullName evidence="2">Uncharacterized protein</fullName>
    </submittedName>
</protein>
<dbReference type="EMBL" id="FORR01000003">
    <property type="protein sequence ID" value="SFI97184.1"/>
    <property type="molecule type" value="Genomic_DNA"/>
</dbReference>
<dbReference type="AlphaFoldDB" id="A0A1I3MJ63"/>
<dbReference type="STRING" id="46223.SAMN05421852_10396"/>
<dbReference type="RefSeq" id="WP_093228432.1">
    <property type="nucleotide sequence ID" value="NZ_FORR01000003.1"/>
</dbReference>
<proteinExistence type="predicted"/>
<gene>
    <name evidence="2" type="ORF">SAMN05421852_10396</name>
</gene>
<accession>A0A1I3MJ63</accession>
<dbReference type="Proteomes" id="UP000199545">
    <property type="component" value="Unassembled WGS sequence"/>
</dbReference>
<keyword evidence="3" id="KW-1185">Reference proteome</keyword>
<feature type="coiled-coil region" evidence="1">
    <location>
        <begin position="201"/>
        <end position="232"/>
    </location>
</feature>
<evidence type="ECO:0000256" key="1">
    <source>
        <dbReference type="SAM" id="Coils"/>
    </source>
</evidence>
<sequence length="232" mass="26386">MKKVLGFLAVTLVGGVLFTVSPISWANNQVTTAKQHVSKQEKKEQRKEEVAKKIADYLGISKEEVTVLMKKERHLVVAAVISKLSKQPIGKVVEAKKTEKTWKKVAEKYKIDRKQIKQEIHKLFPDIRKGKQLFHKQPKKVFDLIASYLGVKKDEVVLIWSNNKIHAHGIVKAAMIAKVSGKSLEEVVKLKQEKKTWKEVAAALNVKPEQLKAEAKKLKEQLKKKGKENKNQ</sequence>